<dbReference type="InterPro" id="IPR036465">
    <property type="entry name" value="vWFA_dom_sf"/>
</dbReference>
<protein>
    <recommendedName>
        <fullName evidence="2">VWFA domain-containing protein</fullName>
    </recommendedName>
</protein>
<evidence type="ECO:0000313" key="4">
    <source>
        <dbReference type="Proteomes" id="UP000414233"/>
    </source>
</evidence>
<gene>
    <name evidence="3" type="ORF">PTE30175_02113</name>
</gene>
<dbReference type="SMART" id="SM00327">
    <property type="entry name" value="VWA"/>
    <property type="match status" value="1"/>
</dbReference>
<dbReference type="PIRSF" id="PIRSF010256">
    <property type="entry name" value="CoxE_vWa"/>
    <property type="match status" value="1"/>
</dbReference>
<feature type="domain" description="VWFA" evidence="2">
    <location>
        <begin position="217"/>
        <end position="392"/>
    </location>
</feature>
<dbReference type="RefSeq" id="WP_150697010.1">
    <property type="nucleotide sequence ID" value="NZ_CABPRZ010000007.1"/>
</dbReference>
<dbReference type="Gene3D" id="3.40.50.410">
    <property type="entry name" value="von Willebrand factor, type A domain"/>
    <property type="match status" value="1"/>
</dbReference>
<dbReference type="CDD" id="cd00198">
    <property type="entry name" value="vWFA"/>
    <property type="match status" value="1"/>
</dbReference>
<dbReference type="Proteomes" id="UP000414233">
    <property type="component" value="Unassembled WGS sequence"/>
</dbReference>
<dbReference type="InterPro" id="IPR011195">
    <property type="entry name" value="UCP010256"/>
</dbReference>
<dbReference type="InterPro" id="IPR002035">
    <property type="entry name" value="VWF_A"/>
</dbReference>
<evidence type="ECO:0000259" key="2">
    <source>
        <dbReference type="SMART" id="SM00327"/>
    </source>
</evidence>
<sequence length="392" mass="44053">MTDGTFEGDGRLAENVMHFARVLRIAGLPIGPAHAADALMAVSLVGVARRDDWHAALASVLVTRRDQQAIFDQAFAVFWRDPDLLARAARLPLPKIAGRLAGDLPVSPRVSHALAPRASQPDAARTPSPRRTEFEAMATFSERERLMTRDFEQMTPQEWAEARRWIARFAMPFREIVTRRWQAGGRGRIDLRAALRERLRQGGELQRLPHRQRVRRPPPIVALCDISGSMHRYTRVLLHFLHALGRRESLSVFLFGTRLTDVTRCLRARDVDDAMRAVARAVPDWSGGTRIGPCLQTFHRQWARRLLARRAAVLLVTDGLDRGDPAVLGEAMARLRLCSRQILWLNPLLRYAGFAPKAGGVRAMLPWVDRHLPVHDLASLAQLSQALGRHAC</sequence>
<dbReference type="PANTHER" id="PTHR39338:SF6">
    <property type="entry name" value="BLL5662 PROTEIN"/>
    <property type="match status" value="1"/>
</dbReference>
<dbReference type="AlphaFoldDB" id="A0A5E4USZ6"/>
<evidence type="ECO:0000256" key="1">
    <source>
        <dbReference type="SAM" id="MobiDB-lite"/>
    </source>
</evidence>
<dbReference type="EMBL" id="CABPRZ010000007">
    <property type="protein sequence ID" value="VVE02035.1"/>
    <property type="molecule type" value="Genomic_DNA"/>
</dbReference>
<organism evidence="3 4">
    <name type="scientific">Pandoraea terrae</name>
    <dbReference type="NCBI Taxonomy" id="1537710"/>
    <lineage>
        <taxon>Bacteria</taxon>
        <taxon>Pseudomonadati</taxon>
        <taxon>Pseudomonadota</taxon>
        <taxon>Betaproteobacteria</taxon>
        <taxon>Burkholderiales</taxon>
        <taxon>Burkholderiaceae</taxon>
        <taxon>Pandoraea</taxon>
    </lineage>
</organism>
<dbReference type="Pfam" id="PF05762">
    <property type="entry name" value="VWA_CoxE"/>
    <property type="match status" value="1"/>
</dbReference>
<dbReference type="InterPro" id="IPR008912">
    <property type="entry name" value="Uncharacterised_CoxE"/>
</dbReference>
<accession>A0A5E4USZ6</accession>
<dbReference type="PANTHER" id="PTHR39338">
    <property type="entry name" value="BLL5662 PROTEIN-RELATED"/>
    <property type="match status" value="1"/>
</dbReference>
<keyword evidence="4" id="KW-1185">Reference proteome</keyword>
<reference evidence="3 4" key="1">
    <citation type="submission" date="2019-08" db="EMBL/GenBank/DDBJ databases">
        <authorList>
            <person name="Peeters C."/>
        </authorList>
    </citation>
    <scope>NUCLEOTIDE SEQUENCE [LARGE SCALE GENOMIC DNA]</scope>
    <source>
        <strain evidence="3 4">LMG 30175</strain>
    </source>
</reference>
<feature type="region of interest" description="Disordered" evidence="1">
    <location>
        <begin position="112"/>
        <end position="131"/>
    </location>
</feature>
<evidence type="ECO:0000313" key="3">
    <source>
        <dbReference type="EMBL" id="VVE02035.1"/>
    </source>
</evidence>
<dbReference type="OrthoDB" id="9790469at2"/>
<dbReference type="SUPFAM" id="SSF53300">
    <property type="entry name" value="vWA-like"/>
    <property type="match status" value="1"/>
</dbReference>
<name>A0A5E4USZ6_9BURK</name>
<proteinExistence type="predicted"/>